<evidence type="ECO:0000313" key="1">
    <source>
        <dbReference type="EMBL" id="KAL3663713.1"/>
    </source>
</evidence>
<dbReference type="EMBL" id="JBIMZQ010000026">
    <property type="protein sequence ID" value="KAL3663713.1"/>
    <property type="molecule type" value="Genomic_DNA"/>
</dbReference>
<dbReference type="AlphaFoldDB" id="A0ABD3FAB4"/>
<gene>
    <name evidence="1" type="ORF">V7S43_011128</name>
</gene>
<name>A0ABD3FAB4_9STRA</name>
<comment type="caution">
    <text evidence="1">The sequence shown here is derived from an EMBL/GenBank/DDBJ whole genome shotgun (WGS) entry which is preliminary data.</text>
</comment>
<evidence type="ECO:0000313" key="2">
    <source>
        <dbReference type="Proteomes" id="UP001632037"/>
    </source>
</evidence>
<keyword evidence="2" id="KW-1185">Reference proteome</keyword>
<evidence type="ECO:0008006" key="3">
    <source>
        <dbReference type="Google" id="ProtNLM"/>
    </source>
</evidence>
<dbReference type="Proteomes" id="UP001632037">
    <property type="component" value="Unassembled WGS sequence"/>
</dbReference>
<protein>
    <recommendedName>
        <fullName evidence="3">HAT C-terminal dimerisation domain-containing protein</fullName>
    </recommendedName>
</protein>
<reference evidence="1 2" key="1">
    <citation type="submission" date="2024-09" db="EMBL/GenBank/DDBJ databases">
        <title>Genome sequencing and assembly of Phytophthora oleae, isolate VK10A, causative agent of rot of olive drupes.</title>
        <authorList>
            <person name="Conti Taguali S."/>
            <person name="Riolo M."/>
            <person name="La Spada F."/>
            <person name="Cacciola S.O."/>
            <person name="Dionisio G."/>
        </authorList>
    </citation>
    <scope>NUCLEOTIDE SEQUENCE [LARGE SCALE GENOMIC DNA]</scope>
    <source>
        <strain evidence="1 2">VK10A</strain>
    </source>
</reference>
<sequence>MDLFGDVIYPERCEEAPDVNETRIDEELERWESSTTSIQTNGQRPEPILEYWKHQWREQISPACGSTFVAIPTPSAQIERDFGAGRLVTPQRGSIAPHNVDMSTFLNCNRSQVDITQCLKIPKRDIEMHIPSNVKLGLEDGDIEGCELMSGYFPGDSELGADGELD</sequence>
<organism evidence="1 2">
    <name type="scientific">Phytophthora oleae</name>
    <dbReference type="NCBI Taxonomy" id="2107226"/>
    <lineage>
        <taxon>Eukaryota</taxon>
        <taxon>Sar</taxon>
        <taxon>Stramenopiles</taxon>
        <taxon>Oomycota</taxon>
        <taxon>Peronosporomycetes</taxon>
        <taxon>Peronosporales</taxon>
        <taxon>Peronosporaceae</taxon>
        <taxon>Phytophthora</taxon>
    </lineage>
</organism>
<accession>A0ABD3FAB4</accession>
<proteinExistence type="predicted"/>